<dbReference type="SUPFAM" id="SSF56112">
    <property type="entry name" value="Protein kinase-like (PK-like)"/>
    <property type="match status" value="1"/>
</dbReference>
<keyword evidence="3 8" id="KW-0418">Kinase</keyword>
<evidence type="ECO:0000256" key="6">
    <source>
        <dbReference type="SAM" id="MobiDB-lite"/>
    </source>
</evidence>
<feature type="binding site" evidence="5">
    <location>
        <position position="42"/>
    </location>
    <ligand>
        <name>ATP</name>
        <dbReference type="ChEBI" id="CHEBI:30616"/>
    </ligand>
</feature>
<dbReference type="EC" id="2.7.11.1" evidence="8"/>
<dbReference type="InterPro" id="IPR008271">
    <property type="entry name" value="Ser/Thr_kinase_AS"/>
</dbReference>
<dbReference type="SMART" id="SM00220">
    <property type="entry name" value="S_TKc"/>
    <property type="match status" value="1"/>
</dbReference>
<evidence type="ECO:0000256" key="2">
    <source>
        <dbReference type="ARBA" id="ARBA00022741"/>
    </source>
</evidence>
<dbReference type="PANTHER" id="PTHR43289:SF6">
    <property type="entry name" value="SERINE_THREONINE-PROTEIN KINASE NEKL-3"/>
    <property type="match status" value="1"/>
</dbReference>
<dbReference type="CDD" id="cd14014">
    <property type="entry name" value="STKc_PknB_like"/>
    <property type="match status" value="1"/>
</dbReference>
<dbReference type="OrthoDB" id="9801841at2"/>
<dbReference type="InterPro" id="IPR017441">
    <property type="entry name" value="Protein_kinase_ATP_BS"/>
</dbReference>
<dbReference type="KEGG" id="gai:IMCC3135_20975"/>
<accession>A0A2Z2NS20</accession>
<proteinExistence type="predicted"/>
<feature type="domain" description="Protein kinase" evidence="7">
    <location>
        <begin position="13"/>
        <end position="270"/>
    </location>
</feature>
<dbReference type="Proteomes" id="UP000250079">
    <property type="component" value="Chromosome"/>
</dbReference>
<dbReference type="PROSITE" id="PS50011">
    <property type="entry name" value="PROTEIN_KINASE_DOM"/>
    <property type="match status" value="1"/>
</dbReference>
<dbReference type="PROSITE" id="PS00107">
    <property type="entry name" value="PROTEIN_KINASE_ATP"/>
    <property type="match status" value="1"/>
</dbReference>
<evidence type="ECO:0000256" key="5">
    <source>
        <dbReference type="PROSITE-ProRule" id="PRU10141"/>
    </source>
</evidence>
<dbReference type="GO" id="GO:0004674">
    <property type="term" value="F:protein serine/threonine kinase activity"/>
    <property type="evidence" value="ECO:0007669"/>
    <property type="project" value="UniProtKB-EC"/>
</dbReference>
<protein>
    <submittedName>
        <fullName evidence="8">Serine/threonine-protein kinase PknB</fullName>
        <ecNumber evidence="8">2.7.11.1</ecNumber>
    </submittedName>
</protein>
<dbReference type="GO" id="GO:0005524">
    <property type="term" value="F:ATP binding"/>
    <property type="evidence" value="ECO:0007669"/>
    <property type="project" value="UniProtKB-UniRule"/>
</dbReference>
<name>A0A2Z2NS20_9GAMM</name>
<dbReference type="AlphaFoldDB" id="A0A2Z2NS20"/>
<reference evidence="8 9" key="1">
    <citation type="submission" date="2016-12" db="EMBL/GenBank/DDBJ databases">
        <authorList>
            <person name="Song W.-J."/>
            <person name="Kurnit D.M."/>
        </authorList>
    </citation>
    <scope>NUCLEOTIDE SEQUENCE [LARGE SCALE GENOMIC DNA]</scope>
    <source>
        <strain evidence="8 9">IMCC3135</strain>
    </source>
</reference>
<dbReference type="Pfam" id="PF00069">
    <property type="entry name" value="Pkinase"/>
    <property type="match status" value="1"/>
</dbReference>
<keyword evidence="2 5" id="KW-0547">Nucleotide-binding</keyword>
<dbReference type="EMBL" id="CP018632">
    <property type="protein sequence ID" value="ASJ74272.1"/>
    <property type="molecule type" value="Genomic_DNA"/>
</dbReference>
<feature type="region of interest" description="Disordered" evidence="6">
    <location>
        <begin position="384"/>
        <end position="405"/>
    </location>
</feature>
<dbReference type="PROSITE" id="PS00108">
    <property type="entry name" value="PROTEIN_KINASE_ST"/>
    <property type="match status" value="1"/>
</dbReference>
<evidence type="ECO:0000256" key="3">
    <source>
        <dbReference type="ARBA" id="ARBA00022777"/>
    </source>
</evidence>
<keyword evidence="1 8" id="KW-0808">Transferase</keyword>
<dbReference type="PANTHER" id="PTHR43289">
    <property type="entry name" value="MITOGEN-ACTIVATED PROTEIN KINASE KINASE KINASE 20-RELATED"/>
    <property type="match status" value="1"/>
</dbReference>
<dbReference type="InterPro" id="IPR011009">
    <property type="entry name" value="Kinase-like_dom_sf"/>
</dbReference>
<organism evidence="8 9">
    <name type="scientific">Granulosicoccus antarcticus IMCC3135</name>
    <dbReference type="NCBI Taxonomy" id="1192854"/>
    <lineage>
        <taxon>Bacteria</taxon>
        <taxon>Pseudomonadati</taxon>
        <taxon>Pseudomonadota</taxon>
        <taxon>Gammaproteobacteria</taxon>
        <taxon>Chromatiales</taxon>
        <taxon>Granulosicoccaceae</taxon>
        <taxon>Granulosicoccus</taxon>
    </lineage>
</organism>
<dbReference type="InterPro" id="IPR000719">
    <property type="entry name" value="Prot_kinase_dom"/>
</dbReference>
<evidence type="ECO:0000259" key="7">
    <source>
        <dbReference type="PROSITE" id="PS50011"/>
    </source>
</evidence>
<evidence type="ECO:0000256" key="1">
    <source>
        <dbReference type="ARBA" id="ARBA00022679"/>
    </source>
</evidence>
<dbReference type="Gene3D" id="1.10.510.10">
    <property type="entry name" value="Transferase(Phosphotransferase) domain 1"/>
    <property type="match status" value="1"/>
</dbReference>
<evidence type="ECO:0000313" key="8">
    <source>
        <dbReference type="EMBL" id="ASJ74272.1"/>
    </source>
</evidence>
<keyword evidence="4 5" id="KW-0067">ATP-binding</keyword>
<keyword evidence="9" id="KW-1185">Reference proteome</keyword>
<gene>
    <name evidence="8" type="primary">pknB_2</name>
    <name evidence="8" type="ORF">IMCC3135_20975</name>
</gene>
<evidence type="ECO:0000256" key="4">
    <source>
        <dbReference type="ARBA" id="ARBA00022840"/>
    </source>
</evidence>
<sequence length="405" mass="44320">MLTETPSIPGYIIDENKLLGEGGFAKVYLAQHISLQINVALKIMDAKLADDDDFCKRFLKEARTCANLDNHPNIIHIYDVGCIGDMYYIAMQYLSGPNLRDILDSGNPYNHPLEILLPIVDALGYAHESGVIHRDVKPANILFNESGRAMLADFGIAKSLNEKTQLTVAGAAIGTAAYMSPEQAKGLAEIDGRSDLYSIGVLLFEMLSGERPYKSTDPMGLMLQHVNDPIPLLPDSESAYQPLISRLMAKEPDDRYQDHHAVLADMNALLAVSPEPENTGTKKLWLGGALIALVIALGAGWSFIDKNGNAVPETALSIGKPELDETLPAEPSPVEPLAVEVPELSEDSPKIQRLLKLAQMHEVSNELTEPPGSNALELYETILREDPDHPLARQRRDEIKKSSGN</sequence>
<dbReference type="Gene3D" id="3.30.200.20">
    <property type="entry name" value="Phosphorylase Kinase, domain 1"/>
    <property type="match status" value="1"/>
</dbReference>
<dbReference type="RefSeq" id="WP_088919322.1">
    <property type="nucleotide sequence ID" value="NZ_CP018632.1"/>
</dbReference>
<evidence type="ECO:0000313" key="9">
    <source>
        <dbReference type="Proteomes" id="UP000250079"/>
    </source>
</evidence>